<dbReference type="RefSeq" id="WP_100845245.1">
    <property type="nucleotide sequence ID" value="NZ_PHHE01000001.1"/>
</dbReference>
<dbReference type="Proteomes" id="UP000232455">
    <property type="component" value="Unassembled WGS sequence"/>
</dbReference>
<organism evidence="2 3">
    <name type="scientific">Pseudomonas baetica</name>
    <dbReference type="NCBI Taxonomy" id="674054"/>
    <lineage>
        <taxon>Bacteria</taxon>
        <taxon>Pseudomonadati</taxon>
        <taxon>Pseudomonadota</taxon>
        <taxon>Gammaproteobacteria</taxon>
        <taxon>Pseudomonadales</taxon>
        <taxon>Pseudomonadaceae</taxon>
        <taxon>Pseudomonas</taxon>
    </lineage>
</organism>
<dbReference type="EMBL" id="PHHE01000001">
    <property type="protein sequence ID" value="PKA67590.1"/>
    <property type="molecule type" value="Genomic_DNA"/>
</dbReference>
<proteinExistence type="predicted"/>
<evidence type="ECO:0000313" key="3">
    <source>
        <dbReference type="Proteomes" id="UP000232455"/>
    </source>
</evidence>
<keyword evidence="3" id="KW-1185">Reference proteome</keyword>
<accession>A0ABX4PU62</accession>
<gene>
    <name evidence="2" type="ORF">ATI02_0290</name>
</gene>
<evidence type="ECO:0000256" key="1">
    <source>
        <dbReference type="SAM" id="MobiDB-lite"/>
    </source>
</evidence>
<feature type="compositionally biased region" description="Polar residues" evidence="1">
    <location>
        <begin position="354"/>
        <end position="367"/>
    </location>
</feature>
<evidence type="ECO:0000313" key="2">
    <source>
        <dbReference type="EMBL" id="PKA67590.1"/>
    </source>
</evidence>
<dbReference type="InterPro" id="IPR013431">
    <property type="entry name" value="Delta_60_rpt"/>
</dbReference>
<name>A0ABX4PU62_9PSED</name>
<protein>
    <submittedName>
        <fullName evidence="2">Delta-60 repeat protein</fullName>
    </submittedName>
</protein>
<dbReference type="NCBIfam" id="TIGR02608">
    <property type="entry name" value="delta_60_rpt"/>
    <property type="match status" value="3"/>
</dbReference>
<feature type="region of interest" description="Disordered" evidence="1">
    <location>
        <begin position="354"/>
        <end position="374"/>
    </location>
</feature>
<dbReference type="Pfam" id="PF17164">
    <property type="entry name" value="DUF5122"/>
    <property type="match status" value="1"/>
</dbReference>
<reference evidence="2 3" key="1">
    <citation type="submission" date="2017-11" db="EMBL/GenBank/DDBJ databases">
        <title>Genome sequencing of a diverse group of Pseudomonas species.</title>
        <authorList>
            <person name="Loper J."/>
        </authorList>
    </citation>
    <scope>NUCLEOTIDE SEQUENCE [LARGE SCALE GENOMIC DNA]</scope>
    <source>
        <strain evidence="2 3">LMG 25716</strain>
    </source>
</reference>
<sequence>MIESTHAPSTLDFSFGEFGTRILEGTEVKAIAVLTRVGPDQGKIVGVINGTNSFKLFRLDKEGLLDTTFGPDGTGYSEDRFGAPGSFSTPSTLTIVNDDQILVTGHVRDSSLAPHYPAVALFNGNGSANLVFGKFKFDVPPPSPPQATTSLSTSATITDAVKILVSFNNSAPGPCQHWGLVLQLTLDGKLDTALDGRGYIFFRYKGQDTSTVGVAAQVSGRIVLAGSTADQGFIAGYTSTGQPDPTFGKEGGITAFSSSEGPVRVTRLLLQTDDRLIAVGAIAKGDSGWVTRKLRDGTDDISFNDGKDVISKIAFRKLRWSSAVIDPEGSIVMAGEVDTRLTVVGRITRDGQIDTSFSTTGLSNPNAEHTPHQLSDVGVQTTSRIVVVGRKTNQPSVTRYHG</sequence>
<dbReference type="Gene3D" id="2.80.10.50">
    <property type="match status" value="2"/>
</dbReference>
<comment type="caution">
    <text evidence="2">The sequence shown here is derived from an EMBL/GenBank/DDBJ whole genome shotgun (WGS) entry which is preliminary data.</text>
</comment>